<sequence length="63" mass="7449">MSILRRIEKFLRDTGMAPTRFGRDAARDPRLVFDIRNGREPSARMIRRLEHFMSIFQRGAISQ</sequence>
<evidence type="ECO:0000313" key="1">
    <source>
        <dbReference type="EMBL" id="MBB3926205.1"/>
    </source>
</evidence>
<dbReference type="Proteomes" id="UP000571950">
    <property type="component" value="Unassembled WGS sequence"/>
</dbReference>
<accession>A0A7W6FPU4</accession>
<dbReference type="AlphaFoldDB" id="A0A7W6FPU4"/>
<keyword evidence="2" id="KW-1185">Reference proteome</keyword>
<organism evidence="1 2">
    <name type="scientific">Sphingobium jiangsuense</name>
    <dbReference type="NCBI Taxonomy" id="870476"/>
    <lineage>
        <taxon>Bacteria</taxon>
        <taxon>Pseudomonadati</taxon>
        <taxon>Pseudomonadota</taxon>
        <taxon>Alphaproteobacteria</taxon>
        <taxon>Sphingomonadales</taxon>
        <taxon>Sphingomonadaceae</taxon>
        <taxon>Sphingobium</taxon>
    </lineage>
</organism>
<dbReference type="EMBL" id="JACIDT010000006">
    <property type="protein sequence ID" value="MBB3926205.1"/>
    <property type="molecule type" value="Genomic_DNA"/>
</dbReference>
<comment type="caution">
    <text evidence="1">The sequence shown here is derived from an EMBL/GenBank/DDBJ whole genome shotgun (WGS) entry which is preliminary data.</text>
</comment>
<proteinExistence type="predicted"/>
<dbReference type="RefSeq" id="WP_188071760.1">
    <property type="nucleotide sequence ID" value="NZ_BSPS01000019.1"/>
</dbReference>
<name>A0A7W6FPU4_9SPHN</name>
<evidence type="ECO:0000313" key="2">
    <source>
        <dbReference type="Proteomes" id="UP000571950"/>
    </source>
</evidence>
<gene>
    <name evidence="1" type="ORF">GGR43_001922</name>
</gene>
<protein>
    <submittedName>
        <fullName evidence="1">Uncharacterized protein</fullName>
    </submittedName>
</protein>
<reference evidence="1 2" key="1">
    <citation type="submission" date="2020-08" db="EMBL/GenBank/DDBJ databases">
        <title>Genomic Encyclopedia of Type Strains, Phase IV (KMG-IV): sequencing the most valuable type-strain genomes for metagenomic binning, comparative biology and taxonomic classification.</title>
        <authorList>
            <person name="Goeker M."/>
        </authorList>
    </citation>
    <scope>NUCLEOTIDE SEQUENCE [LARGE SCALE GENOMIC DNA]</scope>
    <source>
        <strain evidence="1 2">DSM 26189</strain>
    </source>
</reference>